<proteinExistence type="predicted"/>
<comment type="caution">
    <text evidence="2">The sequence shown here is derived from an EMBL/GenBank/DDBJ whole genome shotgun (WGS) entry which is preliminary data.</text>
</comment>
<gene>
    <name evidence="2" type="ORF">ACFQGD_00150</name>
    <name evidence="3" type="ORF">ACFQGD_31930</name>
</gene>
<dbReference type="EMBL" id="JBHSXX010000001">
    <property type="protein sequence ID" value="MFC6871739.1"/>
    <property type="molecule type" value="Genomic_DNA"/>
</dbReference>
<reference evidence="2" key="1">
    <citation type="journal article" date="2014" name="Int. J. Syst. Evol. Microbiol.">
        <title>Complete genome of a new Firmicutes species belonging to the dominant human colonic microbiota ('Ruminococcus bicirculans') reveals two chromosomes and a selective capacity to utilize plant glucans.</title>
        <authorList>
            <consortium name="NISC Comparative Sequencing Program"/>
            <person name="Wegmann U."/>
            <person name="Louis P."/>
            <person name="Goesmann A."/>
            <person name="Henrissat B."/>
            <person name="Duncan S.H."/>
            <person name="Flint H.J."/>
        </authorList>
    </citation>
    <scope>NUCLEOTIDE SEQUENCE</scope>
    <source>
        <strain evidence="2">JCM 15899</strain>
    </source>
</reference>
<dbReference type="EMBL" id="JBHSXX010000001">
    <property type="protein sequence ID" value="MFC6865550.1"/>
    <property type="molecule type" value="Genomic_DNA"/>
</dbReference>
<evidence type="ECO:0000313" key="2">
    <source>
        <dbReference type="EMBL" id="MFC6865550.1"/>
    </source>
</evidence>
<reference evidence="2" key="3">
    <citation type="submission" date="2024-09" db="EMBL/GenBank/DDBJ databases">
        <authorList>
            <person name="Sun Q."/>
            <person name="Mori K."/>
        </authorList>
    </citation>
    <scope>NUCLEOTIDE SEQUENCE</scope>
    <source>
        <strain evidence="2">JCM 15899</strain>
    </source>
</reference>
<evidence type="ECO:0000313" key="4">
    <source>
        <dbReference type="Proteomes" id="UP001596337"/>
    </source>
</evidence>
<feature type="compositionally biased region" description="Polar residues" evidence="1">
    <location>
        <begin position="80"/>
        <end position="103"/>
    </location>
</feature>
<evidence type="ECO:0000256" key="1">
    <source>
        <dbReference type="SAM" id="MobiDB-lite"/>
    </source>
</evidence>
<evidence type="ECO:0000313" key="3">
    <source>
        <dbReference type="EMBL" id="MFC6871739.1"/>
    </source>
</evidence>
<protein>
    <submittedName>
        <fullName evidence="2">Uncharacterized protein</fullName>
    </submittedName>
</protein>
<organism evidence="2 4">
    <name type="scientific">Haloechinothrix salitolerans</name>
    <dbReference type="NCBI Taxonomy" id="926830"/>
    <lineage>
        <taxon>Bacteria</taxon>
        <taxon>Bacillati</taxon>
        <taxon>Actinomycetota</taxon>
        <taxon>Actinomycetes</taxon>
        <taxon>Pseudonocardiales</taxon>
        <taxon>Pseudonocardiaceae</taxon>
        <taxon>Haloechinothrix</taxon>
    </lineage>
</organism>
<dbReference type="RefSeq" id="WP_345391860.1">
    <property type="nucleotide sequence ID" value="NZ_BAABLA010000007.1"/>
</dbReference>
<reference evidence="4" key="2">
    <citation type="journal article" date="2019" name="Int. J. Syst. Evol. Microbiol.">
        <title>The Global Catalogue of Microorganisms (GCM) 10K type strain sequencing project: providing services to taxonomists for standard genome sequencing and annotation.</title>
        <authorList>
            <consortium name="The Broad Institute Genomics Platform"/>
            <consortium name="The Broad Institute Genome Sequencing Center for Infectious Disease"/>
            <person name="Wu L."/>
            <person name="Ma J."/>
        </authorList>
    </citation>
    <scope>NUCLEOTIDE SEQUENCE [LARGE SCALE GENOMIC DNA]</scope>
    <source>
        <strain evidence="4">KCTC 32255</strain>
    </source>
</reference>
<name>A0ABW2BSQ3_9PSEU</name>
<sequence>MAEQHGLHTALIVHGAEPSGRSCPVVVGLAQANGKLNIALRVGEDSETVYLEPNDAARLIVNLRKAIAAEYHYSWPSQPPFTRNASADQANSGRPVSTRSRSA</sequence>
<accession>A0ABW2BSQ3</accession>
<dbReference type="Proteomes" id="UP001596337">
    <property type="component" value="Unassembled WGS sequence"/>
</dbReference>
<feature type="region of interest" description="Disordered" evidence="1">
    <location>
        <begin position="75"/>
        <end position="103"/>
    </location>
</feature>
<keyword evidence="4" id="KW-1185">Reference proteome</keyword>